<proteinExistence type="predicted"/>
<accession>A0A7S1YG37</accession>
<evidence type="ECO:0000256" key="1">
    <source>
        <dbReference type="PROSITE-ProRule" id="PRU00182"/>
    </source>
</evidence>
<dbReference type="InterPro" id="IPR002942">
    <property type="entry name" value="S4_RNA-bd"/>
</dbReference>
<dbReference type="PROSITE" id="PS50889">
    <property type="entry name" value="S4"/>
    <property type="match status" value="1"/>
</dbReference>
<name>A0A7S1YG37_9STRA</name>
<evidence type="ECO:0000259" key="2">
    <source>
        <dbReference type="Pfam" id="PF01479"/>
    </source>
</evidence>
<dbReference type="InterPro" id="IPR036986">
    <property type="entry name" value="S4_RNA-bd_sf"/>
</dbReference>
<dbReference type="Gene3D" id="3.10.290.10">
    <property type="entry name" value="RNA-binding S4 domain"/>
    <property type="match status" value="1"/>
</dbReference>
<keyword evidence="1" id="KW-0694">RNA-binding</keyword>
<dbReference type="SUPFAM" id="SSF55174">
    <property type="entry name" value="Alpha-L RNA-binding motif"/>
    <property type="match status" value="1"/>
</dbReference>
<evidence type="ECO:0000313" key="3">
    <source>
        <dbReference type="EMBL" id="CAD9297528.1"/>
    </source>
</evidence>
<dbReference type="AlphaFoldDB" id="A0A7S1YG37"/>
<gene>
    <name evidence="3" type="ORF">GOCE00092_LOCUS20009</name>
</gene>
<feature type="domain" description="RNA-binding S4" evidence="2">
    <location>
        <begin position="10"/>
        <end position="56"/>
    </location>
</feature>
<dbReference type="EMBL" id="HBGK01038526">
    <property type="protein sequence ID" value="CAD9297528.1"/>
    <property type="molecule type" value="Transcribed_RNA"/>
</dbReference>
<reference evidence="3" key="1">
    <citation type="submission" date="2021-01" db="EMBL/GenBank/DDBJ databases">
        <authorList>
            <person name="Corre E."/>
            <person name="Pelletier E."/>
            <person name="Niang G."/>
            <person name="Scheremetjew M."/>
            <person name="Finn R."/>
            <person name="Kale V."/>
            <person name="Holt S."/>
            <person name="Cochrane G."/>
            <person name="Meng A."/>
            <person name="Brown T."/>
            <person name="Cohen L."/>
        </authorList>
    </citation>
    <scope>NUCLEOTIDE SEQUENCE</scope>
    <source>
        <strain evidence="3">CCMP 410</strain>
    </source>
</reference>
<sequence>MACDGQMSVPLVRWLGLMGSFSSRKDAAAAIKQERVLINGATVTSLATPVNPSDEVCLDEKKIVFVSSTSSSATCALPEHVHIMLHKPAGSLTGKNAKRQVGNGRLVDDSRPSDPASLISFFLKSPMKRSANTYPGQSPLDGWTWIQLDCFC</sequence>
<organism evidence="3">
    <name type="scientific">Grammatophora oceanica</name>
    <dbReference type="NCBI Taxonomy" id="210454"/>
    <lineage>
        <taxon>Eukaryota</taxon>
        <taxon>Sar</taxon>
        <taxon>Stramenopiles</taxon>
        <taxon>Ochrophyta</taxon>
        <taxon>Bacillariophyta</taxon>
        <taxon>Fragilariophyceae</taxon>
        <taxon>Fragilariophycidae</taxon>
        <taxon>Rhabdonematales</taxon>
        <taxon>Grammatophoraceae</taxon>
        <taxon>Grammatophora</taxon>
    </lineage>
</organism>
<protein>
    <recommendedName>
        <fullName evidence="2">RNA-binding S4 domain-containing protein</fullName>
    </recommendedName>
</protein>
<dbReference type="CDD" id="cd00165">
    <property type="entry name" value="S4"/>
    <property type="match status" value="1"/>
</dbReference>
<dbReference type="Pfam" id="PF01479">
    <property type="entry name" value="S4"/>
    <property type="match status" value="1"/>
</dbReference>
<dbReference type="GO" id="GO:0003723">
    <property type="term" value="F:RNA binding"/>
    <property type="evidence" value="ECO:0007669"/>
    <property type="project" value="UniProtKB-KW"/>
</dbReference>